<dbReference type="RefSeq" id="WP_377855431.1">
    <property type="nucleotide sequence ID" value="NZ_JBHLZU010000018.1"/>
</dbReference>
<dbReference type="CDD" id="cd05466">
    <property type="entry name" value="PBP2_LTTR_substrate"/>
    <property type="match status" value="1"/>
</dbReference>
<comment type="caution">
    <text evidence="6">The sequence shown here is derived from an EMBL/GenBank/DDBJ whole genome shotgun (WGS) entry which is preliminary data.</text>
</comment>
<evidence type="ECO:0000313" key="6">
    <source>
        <dbReference type="EMBL" id="MFB9906696.1"/>
    </source>
</evidence>
<evidence type="ECO:0000313" key="7">
    <source>
        <dbReference type="Proteomes" id="UP001589693"/>
    </source>
</evidence>
<gene>
    <name evidence="6" type="ORF">ACFFQA_22410</name>
</gene>
<dbReference type="Proteomes" id="UP001589693">
    <property type="component" value="Unassembled WGS sequence"/>
</dbReference>
<proteinExistence type="inferred from homology"/>
<feature type="domain" description="HTH lysR-type" evidence="5">
    <location>
        <begin position="1"/>
        <end position="58"/>
    </location>
</feature>
<dbReference type="InterPro" id="IPR036388">
    <property type="entry name" value="WH-like_DNA-bd_sf"/>
</dbReference>
<evidence type="ECO:0000256" key="1">
    <source>
        <dbReference type="ARBA" id="ARBA00009437"/>
    </source>
</evidence>
<keyword evidence="7" id="KW-1185">Reference proteome</keyword>
<name>A0ABV6A0N6_9PSEU</name>
<dbReference type="Pfam" id="PF00126">
    <property type="entry name" value="HTH_1"/>
    <property type="match status" value="1"/>
</dbReference>
<keyword evidence="3" id="KW-0238">DNA-binding</keyword>
<dbReference type="Pfam" id="PF03466">
    <property type="entry name" value="LysR_substrate"/>
    <property type="match status" value="1"/>
</dbReference>
<evidence type="ECO:0000256" key="3">
    <source>
        <dbReference type="ARBA" id="ARBA00023125"/>
    </source>
</evidence>
<dbReference type="InterPro" id="IPR000847">
    <property type="entry name" value="LysR_HTH_N"/>
</dbReference>
<dbReference type="Gene3D" id="1.10.10.10">
    <property type="entry name" value="Winged helix-like DNA-binding domain superfamily/Winged helix DNA-binding domain"/>
    <property type="match status" value="1"/>
</dbReference>
<evidence type="ECO:0000259" key="5">
    <source>
        <dbReference type="PROSITE" id="PS50931"/>
    </source>
</evidence>
<dbReference type="SUPFAM" id="SSF53850">
    <property type="entry name" value="Periplasmic binding protein-like II"/>
    <property type="match status" value="1"/>
</dbReference>
<evidence type="ECO:0000256" key="4">
    <source>
        <dbReference type="ARBA" id="ARBA00023163"/>
    </source>
</evidence>
<dbReference type="InterPro" id="IPR005119">
    <property type="entry name" value="LysR_subst-bd"/>
</dbReference>
<organism evidence="6 7">
    <name type="scientific">Allokutzneria oryzae</name>
    <dbReference type="NCBI Taxonomy" id="1378989"/>
    <lineage>
        <taxon>Bacteria</taxon>
        <taxon>Bacillati</taxon>
        <taxon>Actinomycetota</taxon>
        <taxon>Actinomycetes</taxon>
        <taxon>Pseudonocardiales</taxon>
        <taxon>Pseudonocardiaceae</taxon>
        <taxon>Allokutzneria</taxon>
    </lineage>
</organism>
<dbReference type="InterPro" id="IPR036390">
    <property type="entry name" value="WH_DNA-bd_sf"/>
</dbReference>
<evidence type="ECO:0000256" key="2">
    <source>
        <dbReference type="ARBA" id="ARBA00023015"/>
    </source>
</evidence>
<dbReference type="PANTHER" id="PTHR30126:SF39">
    <property type="entry name" value="HTH-TYPE TRANSCRIPTIONAL REGULATOR CYSL"/>
    <property type="match status" value="1"/>
</dbReference>
<dbReference type="SUPFAM" id="SSF46785">
    <property type="entry name" value="Winged helix' DNA-binding domain"/>
    <property type="match status" value="1"/>
</dbReference>
<dbReference type="Gene3D" id="3.40.190.290">
    <property type="match status" value="1"/>
</dbReference>
<keyword evidence="4" id="KW-0804">Transcription</keyword>
<comment type="similarity">
    <text evidence="1">Belongs to the LysR transcriptional regulatory family.</text>
</comment>
<dbReference type="PANTHER" id="PTHR30126">
    <property type="entry name" value="HTH-TYPE TRANSCRIPTIONAL REGULATOR"/>
    <property type="match status" value="1"/>
</dbReference>
<accession>A0ABV6A0N6</accession>
<dbReference type="PROSITE" id="PS50931">
    <property type="entry name" value="HTH_LYSR"/>
    <property type="match status" value="1"/>
</dbReference>
<dbReference type="PRINTS" id="PR00039">
    <property type="entry name" value="HTHLYSR"/>
</dbReference>
<dbReference type="EMBL" id="JBHLZU010000018">
    <property type="protein sequence ID" value="MFB9906696.1"/>
    <property type="molecule type" value="Genomic_DNA"/>
</dbReference>
<reference evidence="6 7" key="1">
    <citation type="submission" date="2024-09" db="EMBL/GenBank/DDBJ databases">
        <authorList>
            <person name="Sun Q."/>
            <person name="Mori K."/>
        </authorList>
    </citation>
    <scope>NUCLEOTIDE SEQUENCE [LARGE SCALE GENOMIC DNA]</scope>
    <source>
        <strain evidence="6 7">TBRC 7907</strain>
    </source>
</reference>
<protein>
    <submittedName>
        <fullName evidence="6">LysR family transcriptional regulator</fullName>
    </submittedName>
</protein>
<keyword evidence="2" id="KW-0805">Transcription regulation</keyword>
<sequence length="297" mass="32090">MDLGQLRSFVAVYRAGSLTSAATVLGLTQPAVSVQIRALENRLGRQLFRRLARGVAPTAFADELARRVGPHLDALAGVELELTKEEFARTIRFGGPAEAMSLLALPALAQLVRRGLRLRVGLGLADDLLEDLAEGRFDLVLSSVRPRRRGLVATPLADEEFVLVAAAGAEFPDLATAPMLAYAEELPLTRRYWRSVFGGPPPHTAAVVVPDLRAVLSSVLAGAGIAVLPRYLCAKELESGELVLLHEPTEPPINTFYLATRADQAQLPHIRTVTETIIAAAKNWLPISCHRRKCSSS</sequence>